<reference evidence="2" key="1">
    <citation type="submission" date="2014-02" db="EMBL/GenBank/DDBJ databases">
        <authorList>
            <person name="Gan H."/>
        </authorList>
    </citation>
    <scope>NUCLEOTIDE SEQUENCE [LARGE SCALE GENOMIC DNA]</scope>
    <source>
        <strain evidence="2">S1</strain>
    </source>
</reference>
<evidence type="ECO:0000313" key="1">
    <source>
        <dbReference type="EMBL" id="CDN87506.1"/>
    </source>
</evidence>
<evidence type="ECO:0000313" key="2">
    <source>
        <dbReference type="Proteomes" id="UP000028878"/>
    </source>
</evidence>
<organism evidence="1 2">
    <name type="scientific">Hydrogenophaga intermedia</name>
    <dbReference type="NCBI Taxonomy" id="65786"/>
    <lineage>
        <taxon>Bacteria</taxon>
        <taxon>Pseudomonadati</taxon>
        <taxon>Pseudomonadota</taxon>
        <taxon>Betaproteobacteria</taxon>
        <taxon>Burkholderiales</taxon>
        <taxon>Comamonadaceae</taxon>
        <taxon>Hydrogenophaga</taxon>
    </lineage>
</organism>
<gene>
    <name evidence="1" type="ORF">BN948_01928</name>
</gene>
<dbReference type="InterPro" id="IPR036397">
    <property type="entry name" value="RNaseH_sf"/>
</dbReference>
<dbReference type="Proteomes" id="UP000028878">
    <property type="component" value="Unassembled WGS sequence"/>
</dbReference>
<dbReference type="Gene3D" id="3.30.420.10">
    <property type="entry name" value="Ribonuclease H-like superfamily/Ribonuclease H"/>
    <property type="match status" value="1"/>
</dbReference>
<proteinExistence type="predicted"/>
<protein>
    <submittedName>
        <fullName evidence="1">Uncharacterized protein</fullName>
    </submittedName>
</protein>
<keyword evidence="2" id="KW-1185">Reference proteome</keyword>
<dbReference type="GO" id="GO:0003676">
    <property type="term" value="F:nucleic acid binding"/>
    <property type="evidence" value="ECO:0007669"/>
    <property type="project" value="InterPro"/>
</dbReference>
<dbReference type="RefSeq" id="WP_009518536.1">
    <property type="nucleotide sequence ID" value="NZ_CCAE010000011.1"/>
</dbReference>
<dbReference type="EMBL" id="CCAE010000011">
    <property type="protein sequence ID" value="CDN87506.1"/>
    <property type="molecule type" value="Genomic_DNA"/>
</dbReference>
<dbReference type="AlphaFoldDB" id="A0A1L1PN95"/>
<reference evidence="2" key="2">
    <citation type="submission" date="2014-11" db="EMBL/GenBank/DDBJ databases">
        <title>Draft genome sequence of Hydrogenophaga intermedia S1.</title>
        <authorList>
            <person name="Gan H.M."/>
            <person name="Chew T.H."/>
            <person name="Stolz A."/>
        </authorList>
    </citation>
    <scope>NUCLEOTIDE SEQUENCE [LARGE SCALE GENOMIC DNA]</scope>
    <source>
        <strain evidence="2">S1</strain>
    </source>
</reference>
<name>A0A1L1PN95_HYDIT</name>
<sequence length="158" mass="17798">MVLFFDTEFTDFLDIDLISIGLVSEDGHHTFYAERSDYRAAACSEFVRQVVVPLLGKWPDRIFTREALSRELYSWLASLHGRVLLACDSAHDRDLLLDALEGELPTNVLARPLSLANYHADPVFNAAESKYFQDNGVTRHHALHDALGLRAGWLGQRG</sequence>
<accession>A0A1L1PN95</accession>